<dbReference type="InterPro" id="IPR051918">
    <property type="entry name" value="STPP_CPPED1"/>
</dbReference>
<evidence type="ECO:0000259" key="2">
    <source>
        <dbReference type="PROSITE" id="PS50093"/>
    </source>
</evidence>
<dbReference type="InterPro" id="IPR004843">
    <property type="entry name" value="Calcineurin-like_PHP"/>
</dbReference>
<dbReference type="EMBL" id="JAUCGQ010000001">
    <property type="protein sequence ID" value="MDM7853732.1"/>
    <property type="molecule type" value="Genomic_DNA"/>
</dbReference>
<sequence length="869" mass="89875">MRALPGVARARWSSRSWVHRRTAGAGAAVAALAVACALLAPPPEARADDPRPAFTVVALPDTQSYTKSATNYWIMGAQTQWVVDHRADLNTQFVVQLGDLVEWEDRDYDWGNASQYMATLDAAGVPSSVVPGNHDMELTGGGLSHFAQRFPPSRYQSLTWTPSTATYGGYLGQNQFGPDPVDRGDGDSYSLFSAAGMDFLVLNLEYNPPDYAIDWAKRVLAAYPDRRTILVTHSYLDLTGSLSTQVLRQDGIGNSGQALWNKLVSTSCQIFLVLNGHFYSGDQGEARRTDTNTCGRPVLSALSDYQARANGGDGWLRYYTFQPDQNAIEAYTYSPTLGQFETDADSRFTLAYDMGGTGSPPPPTTVASDDFERSVTSGWGSAQTGGPWSLAGTSTRYSVAGGVGRQAVPPGSTLTSTLATVSSTSTDLSATLALDRVPDQTSFVTVSARLLATNDYGARLRISPNGTIQLAPERSGTVIGGGAVAGVTLAAGTRLHVRVQVDGTSPTTIRTKAWLDGTTEPSAWQYTATDSTAALQAPGGIRLSTYLSSSATGGALTASWDDVSAVPVGGAPPPPPPNQPPVAAFTPTASGLALAVDGTASHDPDGTVASWSWTFGDGGTATGSTASHTYAATGTYPVTLTVTDDDGATGTATQQVSVTAPPPTSTVASDAFARTVANGWGSADVGGAWTLTGTASRYSVSGGAGRVVVPTGSTMTAALGSVSSTAVDVGATVAVDRQPDVTAYLALSGRVVGSNDYAVRLKLAAGGTVQASITRSGTALTAVNLPGTLAPGTAYHLRLQVQGTGTTTLRAKAWKDGTAEPTTWTTTTTDTTAALQTAGSLKVLGYLSSGSANGPLTMAWGALTATALN</sequence>
<name>A0ABT7SC17_9CELL</name>
<dbReference type="PANTHER" id="PTHR43143:SF5">
    <property type="entry name" value="SECRETED PROTEIN"/>
    <property type="match status" value="1"/>
</dbReference>
<dbReference type="InterPro" id="IPR029052">
    <property type="entry name" value="Metallo-depent_PP-like"/>
</dbReference>
<dbReference type="CDD" id="cd00146">
    <property type="entry name" value="PKD"/>
    <property type="match status" value="1"/>
</dbReference>
<evidence type="ECO:0000313" key="4">
    <source>
        <dbReference type="Proteomes" id="UP001529338"/>
    </source>
</evidence>
<evidence type="ECO:0000313" key="3">
    <source>
        <dbReference type="EMBL" id="MDM7853732.1"/>
    </source>
</evidence>
<dbReference type="PROSITE" id="PS50093">
    <property type="entry name" value="PKD"/>
    <property type="match status" value="1"/>
</dbReference>
<keyword evidence="4" id="KW-1185">Reference proteome</keyword>
<feature type="domain" description="PKD" evidence="2">
    <location>
        <begin position="577"/>
        <end position="665"/>
    </location>
</feature>
<reference evidence="3 4" key="1">
    <citation type="submission" date="2023-06" db="EMBL/GenBank/DDBJ databases">
        <title>Cellulomonas sp. MW4 Whole genome sequence.</title>
        <authorList>
            <person name="Park S."/>
        </authorList>
    </citation>
    <scope>NUCLEOTIDE SEQUENCE [LARGE SCALE GENOMIC DNA]</scope>
    <source>
        <strain evidence="3 4">MW4</strain>
    </source>
</reference>
<proteinExistence type="predicted"/>
<dbReference type="PANTHER" id="PTHR43143">
    <property type="entry name" value="METALLOPHOSPHOESTERASE, CALCINEURIN SUPERFAMILY"/>
    <property type="match status" value="1"/>
</dbReference>
<feature type="chain" id="PRO_5045723014" evidence="1">
    <location>
        <begin position="48"/>
        <end position="869"/>
    </location>
</feature>
<dbReference type="Pfam" id="PF00149">
    <property type="entry name" value="Metallophos"/>
    <property type="match status" value="1"/>
</dbReference>
<dbReference type="SUPFAM" id="SSF49299">
    <property type="entry name" value="PKD domain"/>
    <property type="match status" value="1"/>
</dbReference>
<dbReference type="InterPro" id="IPR022409">
    <property type="entry name" value="PKD/Chitinase_dom"/>
</dbReference>
<keyword evidence="1" id="KW-0732">Signal</keyword>
<dbReference type="RefSeq" id="WP_289453253.1">
    <property type="nucleotide sequence ID" value="NZ_JAUCGQ010000001.1"/>
</dbReference>
<dbReference type="Proteomes" id="UP001529338">
    <property type="component" value="Unassembled WGS sequence"/>
</dbReference>
<gene>
    <name evidence="3" type="ORF">QRT04_02215</name>
</gene>
<protein>
    <submittedName>
        <fullName evidence="3">PKD domain-containing protein</fullName>
    </submittedName>
</protein>
<evidence type="ECO:0000256" key="1">
    <source>
        <dbReference type="SAM" id="SignalP"/>
    </source>
</evidence>
<dbReference type="SMART" id="SM00089">
    <property type="entry name" value="PKD"/>
    <property type="match status" value="1"/>
</dbReference>
<dbReference type="Gene3D" id="2.60.40.10">
    <property type="entry name" value="Immunoglobulins"/>
    <property type="match status" value="1"/>
</dbReference>
<dbReference type="Pfam" id="PF18911">
    <property type="entry name" value="PKD_4"/>
    <property type="match status" value="1"/>
</dbReference>
<accession>A0ABT7SC17</accession>
<dbReference type="InterPro" id="IPR013783">
    <property type="entry name" value="Ig-like_fold"/>
</dbReference>
<dbReference type="SUPFAM" id="SSF56300">
    <property type="entry name" value="Metallo-dependent phosphatases"/>
    <property type="match status" value="1"/>
</dbReference>
<dbReference type="Gene3D" id="3.60.21.10">
    <property type="match status" value="1"/>
</dbReference>
<dbReference type="InterPro" id="IPR035986">
    <property type="entry name" value="PKD_dom_sf"/>
</dbReference>
<comment type="caution">
    <text evidence="3">The sequence shown here is derived from an EMBL/GenBank/DDBJ whole genome shotgun (WGS) entry which is preliminary data.</text>
</comment>
<organism evidence="3 4">
    <name type="scientific">Cellulomonas alba</name>
    <dbReference type="NCBI Taxonomy" id="3053467"/>
    <lineage>
        <taxon>Bacteria</taxon>
        <taxon>Bacillati</taxon>
        <taxon>Actinomycetota</taxon>
        <taxon>Actinomycetes</taxon>
        <taxon>Micrococcales</taxon>
        <taxon>Cellulomonadaceae</taxon>
        <taxon>Cellulomonas</taxon>
    </lineage>
</organism>
<feature type="signal peptide" evidence="1">
    <location>
        <begin position="1"/>
        <end position="47"/>
    </location>
</feature>
<dbReference type="InterPro" id="IPR000601">
    <property type="entry name" value="PKD_dom"/>
</dbReference>